<dbReference type="Gene3D" id="3.30.1230.10">
    <property type="entry name" value="YlxR-like"/>
    <property type="match status" value="1"/>
</dbReference>
<dbReference type="SUPFAM" id="SSF64376">
    <property type="entry name" value="YlxR-like"/>
    <property type="match status" value="1"/>
</dbReference>
<keyword evidence="2" id="KW-1185">Reference proteome</keyword>
<reference evidence="1 2" key="1">
    <citation type="submission" date="2019-06" db="EMBL/GenBank/DDBJ databases">
        <title>Sulfurimonas gotlandica sp. nov., a chemoautotrophic and psychrotolerant epsilonproteobacterium isolated from a pelagic redoxcline, and an emended description of the genus Sulfurimonas.</title>
        <authorList>
            <person name="Wang S."/>
            <person name="Jiang L."/>
            <person name="Shao Z."/>
        </authorList>
    </citation>
    <scope>NUCLEOTIDE SEQUENCE [LARGE SCALE GENOMIC DNA]</scope>
    <source>
        <strain evidence="1 2">B2</strain>
    </source>
</reference>
<evidence type="ECO:0000313" key="2">
    <source>
        <dbReference type="Proteomes" id="UP000593910"/>
    </source>
</evidence>
<dbReference type="InterPro" id="IPR035931">
    <property type="entry name" value="YlxR-like_sf"/>
</dbReference>
<dbReference type="Proteomes" id="UP000593910">
    <property type="component" value="Chromosome"/>
</dbReference>
<organism evidence="1 2">
    <name type="scientific">Sulfurimonas marina</name>
    <dbReference type="NCBI Taxonomy" id="2590551"/>
    <lineage>
        <taxon>Bacteria</taxon>
        <taxon>Pseudomonadati</taxon>
        <taxon>Campylobacterota</taxon>
        <taxon>Epsilonproteobacteria</taxon>
        <taxon>Campylobacterales</taxon>
        <taxon>Sulfurimonadaceae</taxon>
        <taxon>Sulfurimonas</taxon>
    </lineage>
</organism>
<dbReference type="KEGG" id="smax:FJR03_07845"/>
<dbReference type="AlphaFoldDB" id="A0A7M1B148"/>
<name>A0A7M1B148_9BACT</name>
<protein>
    <recommendedName>
        <fullName evidence="3">DUF448 domain-containing protein</fullName>
    </recommendedName>
</protein>
<sequence>MAKNFYRPTRMCVACRDKHTQENLLRLRCIDGELSAFSGVGRSFYFCKVCLDDEKKIAKALMRQCRSGKKDELMSKLKEIVINE</sequence>
<evidence type="ECO:0008006" key="3">
    <source>
        <dbReference type="Google" id="ProtNLM"/>
    </source>
</evidence>
<gene>
    <name evidence="1" type="ORF">FJR03_07845</name>
</gene>
<accession>A0A7M1B148</accession>
<evidence type="ECO:0000313" key="1">
    <source>
        <dbReference type="EMBL" id="QOP42392.1"/>
    </source>
</evidence>
<dbReference type="EMBL" id="CP041165">
    <property type="protein sequence ID" value="QOP42392.1"/>
    <property type="molecule type" value="Genomic_DNA"/>
</dbReference>
<proteinExistence type="predicted"/>